<dbReference type="Pfam" id="PF06534">
    <property type="entry name" value="RGM_C"/>
    <property type="match status" value="1"/>
</dbReference>
<dbReference type="GO" id="GO:0005886">
    <property type="term" value="C:plasma membrane"/>
    <property type="evidence" value="ECO:0007669"/>
    <property type="project" value="TreeGrafter"/>
</dbReference>
<dbReference type="HOGENOM" id="CLU_2694349_0_0_1"/>
<dbReference type="OrthoDB" id="10013795at2759"/>
<feature type="non-terminal residue" evidence="3">
    <location>
        <position position="1"/>
    </location>
</feature>
<evidence type="ECO:0000313" key="3">
    <source>
        <dbReference type="EMBL" id="CAF94792.1"/>
    </source>
</evidence>
<dbReference type="KEGG" id="tng:GSTEN00011138G001"/>
<evidence type="ECO:0000313" key="4">
    <source>
        <dbReference type="Ensembl" id="ENSTNIP00000002668.1"/>
    </source>
</evidence>
<gene>
    <name evidence="3" type="ORF">GSTENG00011138001</name>
</gene>
<dbReference type="InterPro" id="IPR009496">
    <property type="entry name" value="RGM_C"/>
</dbReference>
<evidence type="ECO:0000256" key="1">
    <source>
        <dbReference type="SAM" id="MobiDB-lite"/>
    </source>
</evidence>
<name>Q4SX40_TETNG</name>
<evidence type="ECO:0000259" key="2">
    <source>
        <dbReference type="Pfam" id="PF06534"/>
    </source>
</evidence>
<dbReference type="Ensembl" id="ENSTNIT00000001596.1">
    <property type="protein sequence ID" value="ENSTNIP00000002668.1"/>
    <property type="gene ID" value="ENSTNIG00000001282.1"/>
</dbReference>
<feature type="domain" description="Repulsive guidance molecule C-terminal" evidence="2">
    <location>
        <begin position="6"/>
        <end position="66"/>
    </location>
</feature>
<reference evidence="3 5" key="1">
    <citation type="journal article" date="2004" name="Nature">
        <title>Genome duplication in the teleost fish Tetraodon nigroviridis reveals the early vertebrate proto-karyotype.</title>
        <authorList>
            <person name="Jaillon O."/>
            <person name="Aury J.-M."/>
            <person name="Brunet F."/>
            <person name="Petit J.-L."/>
            <person name="Stange-Thomann N."/>
            <person name="Mauceli E."/>
            <person name="Bouneau L."/>
            <person name="Fischer C."/>
            <person name="Ozouf-Costaz C."/>
            <person name="Bernot A."/>
            <person name="Nicaud S."/>
            <person name="Jaffe D."/>
            <person name="Fisher S."/>
            <person name="Lutfalla G."/>
            <person name="Dossat C."/>
            <person name="Segurens B."/>
            <person name="Dasilva C."/>
            <person name="Salanoubat M."/>
            <person name="Levy M."/>
            <person name="Boudet N."/>
            <person name="Castellano S."/>
            <person name="Anthouard V."/>
            <person name="Jubin C."/>
            <person name="Castelli V."/>
            <person name="Katinka M."/>
            <person name="Vacherie B."/>
            <person name="Biemont C."/>
            <person name="Skalli Z."/>
            <person name="Cattolico L."/>
            <person name="Poulain J."/>
            <person name="De Berardinis V."/>
            <person name="Cruaud C."/>
            <person name="Duprat S."/>
            <person name="Brottier P."/>
            <person name="Coutanceau J.-P."/>
            <person name="Gouzy J."/>
            <person name="Parra G."/>
            <person name="Lardier G."/>
            <person name="Chapple C."/>
            <person name="McKernan K.J."/>
            <person name="McEwan P."/>
            <person name="Bosak S."/>
            <person name="Kellis M."/>
            <person name="Volff J.-N."/>
            <person name="Guigo R."/>
            <person name="Zody M.C."/>
            <person name="Mesirov J."/>
            <person name="Lindblad-Toh K."/>
            <person name="Birren B."/>
            <person name="Nusbaum C."/>
            <person name="Kahn D."/>
            <person name="Robinson-Rechavi M."/>
            <person name="Laudet V."/>
            <person name="Schachter V."/>
            <person name="Quetier F."/>
            <person name="Saurin W."/>
            <person name="Scarpelli C."/>
            <person name="Wincker P."/>
            <person name="Lander E.S."/>
            <person name="Weissenbach J."/>
            <person name="Roest Crollius H."/>
        </authorList>
    </citation>
    <scope>NUCLEOTIDE SEQUENCE [LARGE SCALE GENOMIC DNA]</scope>
</reference>
<dbReference type="GO" id="GO:0015026">
    <property type="term" value="F:coreceptor activity"/>
    <property type="evidence" value="ECO:0007669"/>
    <property type="project" value="TreeGrafter"/>
</dbReference>
<protein>
    <submittedName>
        <fullName evidence="3">Chromosome undetermined SCAF13055, whole genome shotgun sequence</fullName>
    </submittedName>
</protein>
<dbReference type="AlphaFoldDB" id="Q4SX40"/>
<keyword evidence="5" id="KW-1185">Reference proteome</keyword>
<dbReference type="PANTHER" id="PTHR31428">
    <property type="entry name" value="RGM DOMAIN FAMILY MEMBER DRAG-1"/>
    <property type="match status" value="1"/>
</dbReference>
<dbReference type="PANTHER" id="PTHR31428:SF4">
    <property type="entry name" value="REPULSIVE GUIDANCE MOLECULE A"/>
    <property type="match status" value="1"/>
</dbReference>
<feature type="region of interest" description="Disordered" evidence="1">
    <location>
        <begin position="1"/>
        <end position="22"/>
    </location>
</feature>
<dbReference type="GO" id="GO:0030509">
    <property type="term" value="P:BMP signaling pathway"/>
    <property type="evidence" value="ECO:0007669"/>
    <property type="project" value="TreeGrafter"/>
</dbReference>
<accession>Q4SX40</accession>
<feature type="non-terminal residue" evidence="3">
    <location>
        <position position="74"/>
    </location>
</feature>
<dbReference type="EMBL" id="CAAE01013055">
    <property type="protein sequence ID" value="CAF94792.1"/>
    <property type="molecule type" value="Genomic_DNA"/>
</dbReference>
<dbReference type="GeneTree" id="ENSGT00950000183112"/>
<dbReference type="InterPro" id="IPR040287">
    <property type="entry name" value="RGM"/>
</dbReference>
<evidence type="ECO:0000313" key="5">
    <source>
        <dbReference type="Proteomes" id="UP000007303"/>
    </source>
</evidence>
<dbReference type="Proteomes" id="UP000007303">
    <property type="component" value="Unassembled WGS sequence"/>
</dbReference>
<sequence>TTPRRTSCRPPSPTAPRTEGSAKCKERLPVEDLYFQSCVFDLLSSGDINFTMAAYCAFEDVKMLHSNSKRYHIQ</sequence>
<organism evidence="3">
    <name type="scientific">Tetraodon nigroviridis</name>
    <name type="common">Spotted green pufferfish</name>
    <name type="synonym">Chelonodon nigroviridis</name>
    <dbReference type="NCBI Taxonomy" id="99883"/>
    <lineage>
        <taxon>Eukaryota</taxon>
        <taxon>Metazoa</taxon>
        <taxon>Chordata</taxon>
        <taxon>Craniata</taxon>
        <taxon>Vertebrata</taxon>
        <taxon>Euteleostomi</taxon>
        <taxon>Actinopterygii</taxon>
        <taxon>Neopterygii</taxon>
        <taxon>Teleostei</taxon>
        <taxon>Neoteleostei</taxon>
        <taxon>Acanthomorphata</taxon>
        <taxon>Eupercaria</taxon>
        <taxon>Tetraodontiformes</taxon>
        <taxon>Tetradontoidea</taxon>
        <taxon>Tetraodontidae</taxon>
        <taxon>Tetraodon</taxon>
    </lineage>
</organism>
<proteinExistence type="predicted"/>
<reference evidence="3" key="2">
    <citation type="submission" date="2004-02" db="EMBL/GenBank/DDBJ databases">
        <authorList>
            <consortium name="Genoscope"/>
            <consortium name="Whitehead Institute Centre for Genome Research"/>
        </authorList>
    </citation>
    <scope>NUCLEOTIDE SEQUENCE</scope>
</reference>
<reference evidence="4" key="3">
    <citation type="submission" date="2025-05" db="UniProtKB">
        <authorList>
            <consortium name="Ensembl"/>
        </authorList>
    </citation>
    <scope>IDENTIFICATION</scope>
</reference>